<organism evidence="6">
    <name type="scientific">freshwater metagenome</name>
    <dbReference type="NCBI Taxonomy" id="449393"/>
    <lineage>
        <taxon>unclassified sequences</taxon>
        <taxon>metagenomes</taxon>
        <taxon>ecological metagenomes</taxon>
    </lineage>
</organism>
<dbReference type="Pfam" id="PF00271">
    <property type="entry name" value="Helicase_C"/>
    <property type="match status" value="1"/>
</dbReference>
<dbReference type="InterPro" id="IPR001650">
    <property type="entry name" value="Helicase_C-like"/>
</dbReference>
<dbReference type="SUPFAM" id="SSF52540">
    <property type="entry name" value="P-loop containing nucleoside triphosphate hydrolases"/>
    <property type="match status" value="1"/>
</dbReference>
<dbReference type="InterPro" id="IPR058621">
    <property type="entry name" value="SH3_HelY"/>
</dbReference>
<dbReference type="GO" id="GO:0005524">
    <property type="term" value="F:ATP binding"/>
    <property type="evidence" value="ECO:0007669"/>
    <property type="project" value="UniProtKB-KW"/>
</dbReference>
<keyword evidence="4" id="KW-0067">ATP-binding</keyword>
<evidence type="ECO:0000313" key="6">
    <source>
        <dbReference type="EMBL" id="CAB5006893.1"/>
    </source>
</evidence>
<feature type="domain" description="Helicase C-terminal" evidence="5">
    <location>
        <begin position="12"/>
        <end position="174"/>
    </location>
</feature>
<keyword evidence="1" id="KW-0547">Nucleotide-binding</keyword>
<dbReference type="PANTHER" id="PTHR12131:SF1">
    <property type="entry name" value="ATP-DEPENDENT RNA HELICASE SUPV3L1, MITOCHONDRIAL-RELATED"/>
    <property type="match status" value="1"/>
</dbReference>
<evidence type="ECO:0000256" key="1">
    <source>
        <dbReference type="ARBA" id="ARBA00022741"/>
    </source>
</evidence>
<dbReference type="SMART" id="SM00490">
    <property type="entry name" value="HELICc"/>
    <property type="match status" value="1"/>
</dbReference>
<dbReference type="GO" id="GO:0070478">
    <property type="term" value="P:nuclear-transcribed mRNA catabolic process, 3'-5' exonucleolytic nonsense-mediated decay"/>
    <property type="evidence" value="ECO:0007669"/>
    <property type="project" value="TreeGrafter"/>
</dbReference>
<evidence type="ECO:0000256" key="2">
    <source>
        <dbReference type="ARBA" id="ARBA00022801"/>
    </source>
</evidence>
<dbReference type="Gene3D" id="1.10.3380.30">
    <property type="match status" value="1"/>
</dbReference>
<evidence type="ECO:0000259" key="5">
    <source>
        <dbReference type="PROSITE" id="PS51194"/>
    </source>
</evidence>
<keyword evidence="2" id="KW-0378">Hydrolase</keyword>
<keyword evidence="3" id="KW-0347">Helicase</keyword>
<dbReference type="EMBL" id="CAFBOS010000137">
    <property type="protein sequence ID" value="CAB5006893.1"/>
    <property type="molecule type" value="Genomic_DNA"/>
</dbReference>
<dbReference type="GO" id="GO:0055087">
    <property type="term" value="C:Ski complex"/>
    <property type="evidence" value="ECO:0007669"/>
    <property type="project" value="TreeGrafter"/>
</dbReference>
<name>A0A6J7PUF7_9ZZZZ</name>
<dbReference type="InterPro" id="IPR027417">
    <property type="entry name" value="P-loop_NTPase"/>
</dbReference>
<dbReference type="InterPro" id="IPR050699">
    <property type="entry name" value="RNA-DNA_Helicase"/>
</dbReference>
<sequence>MRLCVDAGIRLTTADERTRIREIVDARTASLSESDLTVLGYDQWLLGLEQGIAAHHAGMVPPFKETVEHLFTEGLVKVVFATETLALGINMPARTVVIEKLTKFTGDTHEFLTSGQYTQFTGRAGRRGIDTVGQAVVLWSPFVTFQQVADLASSKSFVLRSSFRPTYNMTANLVRRYPRDEAHRMLNLSFAQFQTDGAVVRMELRLQRRQRELVELNDTLTSLGAPRAHVESLREAQQLARGDTNRSHSVEAMLSRLKPGDVIALAGERAVVLSVAYRRAGSVRVRLVDQDAGLITIGSTDIEEAPVVIATVELPMPFTPNNATFQRDVADQLRRLRARKVAAREPREQITRPRDNRGPHGKQFQILDQIERTEREIADITNRVRSQSESLAKRFDDILWLLSQWGYVNDWHLTDRGQQLVRIFHECDLLIAEALARGIFDGLDPASLAGLASCFTYEHRSPNPPNPPWFPSQVLRERVEQLTALADELNALEGARRIPPSRGVDPTFFALAHAWAAGNTLETVLDDEEVSGGDFVRNIRQLVDLLRQIGQASTEPATAESARRAADAIQRGVVLASSVVDASADKAPGNDPTQPAPAP</sequence>
<proteinExistence type="predicted"/>
<reference evidence="6" key="1">
    <citation type="submission" date="2020-05" db="EMBL/GenBank/DDBJ databases">
        <authorList>
            <person name="Chiriac C."/>
            <person name="Salcher M."/>
            <person name="Ghai R."/>
            <person name="Kavagutti S V."/>
        </authorList>
    </citation>
    <scope>NUCLEOTIDE SEQUENCE</scope>
</reference>
<accession>A0A6J7PUF7</accession>
<dbReference type="PROSITE" id="PS51194">
    <property type="entry name" value="HELICASE_CTER"/>
    <property type="match status" value="1"/>
</dbReference>
<dbReference type="Pfam" id="PF26090">
    <property type="entry name" value="SH3_HelY"/>
    <property type="match status" value="1"/>
</dbReference>
<evidence type="ECO:0000256" key="3">
    <source>
        <dbReference type="ARBA" id="ARBA00022806"/>
    </source>
</evidence>
<dbReference type="SMART" id="SM01142">
    <property type="entry name" value="DSHCT"/>
    <property type="match status" value="1"/>
</dbReference>
<gene>
    <name evidence="6" type="ORF">UFOPK3967_02024</name>
</gene>
<evidence type="ECO:0000256" key="4">
    <source>
        <dbReference type="ARBA" id="ARBA00022840"/>
    </source>
</evidence>
<protein>
    <submittedName>
        <fullName evidence="6">Unannotated protein</fullName>
    </submittedName>
</protein>
<dbReference type="CDD" id="cd18795">
    <property type="entry name" value="SF2_C_Ski2"/>
    <property type="match status" value="1"/>
</dbReference>
<dbReference type="Gene3D" id="3.40.50.300">
    <property type="entry name" value="P-loop containing nucleotide triphosphate hydrolases"/>
    <property type="match status" value="1"/>
</dbReference>
<dbReference type="GO" id="GO:0004386">
    <property type="term" value="F:helicase activity"/>
    <property type="evidence" value="ECO:0007669"/>
    <property type="project" value="UniProtKB-KW"/>
</dbReference>
<dbReference type="Pfam" id="PF08148">
    <property type="entry name" value="DSHCT"/>
    <property type="match status" value="1"/>
</dbReference>
<dbReference type="AlphaFoldDB" id="A0A6J7PUF7"/>
<dbReference type="InterPro" id="IPR012961">
    <property type="entry name" value="Ski2/MTR4_C"/>
</dbReference>
<dbReference type="GO" id="GO:0016787">
    <property type="term" value="F:hydrolase activity"/>
    <property type="evidence" value="ECO:0007669"/>
    <property type="project" value="UniProtKB-KW"/>
</dbReference>
<dbReference type="PANTHER" id="PTHR12131">
    <property type="entry name" value="ATP-DEPENDENT RNA AND DNA HELICASE"/>
    <property type="match status" value="1"/>
</dbReference>